<dbReference type="EMBL" id="PDCK01000045">
    <property type="protein sequence ID" value="PRQ21344.1"/>
    <property type="molecule type" value="Genomic_DNA"/>
</dbReference>
<name>A0A2P6PHD9_ROSCH</name>
<evidence type="ECO:0000313" key="2">
    <source>
        <dbReference type="Proteomes" id="UP000238479"/>
    </source>
</evidence>
<protein>
    <submittedName>
        <fullName evidence="1">Uncharacterized protein</fullName>
    </submittedName>
</protein>
<dbReference type="AlphaFoldDB" id="A0A2P6PHD9"/>
<comment type="caution">
    <text evidence="1">The sequence shown here is derived from an EMBL/GenBank/DDBJ whole genome shotgun (WGS) entry which is preliminary data.</text>
</comment>
<accession>A0A2P6PHD9</accession>
<dbReference type="Gramene" id="PRQ21344">
    <property type="protein sequence ID" value="PRQ21344"/>
    <property type="gene ID" value="RchiOBHm_Chr7g0238171"/>
</dbReference>
<sequence>MVGGQLKGLDFSLYHSTRPNRYSHWLGKLWFIIQSQLVKRSCVQFLWCAFHFSFSTIAYYTMYKKSAAEED</sequence>
<evidence type="ECO:0000313" key="1">
    <source>
        <dbReference type="EMBL" id="PRQ21344.1"/>
    </source>
</evidence>
<proteinExistence type="predicted"/>
<dbReference type="Proteomes" id="UP000238479">
    <property type="component" value="Chromosome 7"/>
</dbReference>
<organism evidence="1 2">
    <name type="scientific">Rosa chinensis</name>
    <name type="common">China rose</name>
    <dbReference type="NCBI Taxonomy" id="74649"/>
    <lineage>
        <taxon>Eukaryota</taxon>
        <taxon>Viridiplantae</taxon>
        <taxon>Streptophyta</taxon>
        <taxon>Embryophyta</taxon>
        <taxon>Tracheophyta</taxon>
        <taxon>Spermatophyta</taxon>
        <taxon>Magnoliopsida</taxon>
        <taxon>eudicotyledons</taxon>
        <taxon>Gunneridae</taxon>
        <taxon>Pentapetalae</taxon>
        <taxon>rosids</taxon>
        <taxon>fabids</taxon>
        <taxon>Rosales</taxon>
        <taxon>Rosaceae</taxon>
        <taxon>Rosoideae</taxon>
        <taxon>Rosoideae incertae sedis</taxon>
        <taxon>Rosa</taxon>
    </lineage>
</organism>
<reference evidence="1 2" key="1">
    <citation type="journal article" date="2018" name="Nat. Genet.">
        <title>The Rosa genome provides new insights in the design of modern roses.</title>
        <authorList>
            <person name="Bendahmane M."/>
        </authorList>
    </citation>
    <scope>NUCLEOTIDE SEQUENCE [LARGE SCALE GENOMIC DNA]</scope>
    <source>
        <strain evidence="2">cv. Old Blush</strain>
    </source>
</reference>
<keyword evidence="2" id="KW-1185">Reference proteome</keyword>
<gene>
    <name evidence="1" type="ORF">RchiOBHm_Chr7g0238171</name>
</gene>